<dbReference type="EMBL" id="CWQY01000016">
    <property type="protein sequence ID" value="CSC85923.1"/>
    <property type="molecule type" value="Genomic_DNA"/>
</dbReference>
<dbReference type="Proteomes" id="UP000041770">
    <property type="component" value="Unassembled WGS sequence"/>
</dbReference>
<protein>
    <submittedName>
        <fullName evidence="1">Uncharacterized protein</fullName>
    </submittedName>
</protein>
<gene>
    <name evidence="1" type="ORF">ERS013200_02473</name>
</gene>
<accession>A0A655ZYX6</accession>
<sequence length="72" mass="7986">MWPPAHPRHQSSAASVLVHRRHQTQQGSLSPCLYRIALLFPPLASQARGLALKSRRGHVFYVAFALGAVFPK</sequence>
<evidence type="ECO:0000313" key="1">
    <source>
        <dbReference type="EMBL" id="CSC85923.1"/>
    </source>
</evidence>
<reference evidence="1 2" key="1">
    <citation type="submission" date="2015-07" db="EMBL/GenBank/DDBJ databases">
        <authorList>
            <consortium name="Pathogen Informatics"/>
        </authorList>
    </citation>
    <scope>NUCLEOTIDE SEQUENCE [LARGE SCALE GENOMIC DNA]</scope>
    <source>
        <strain evidence="1 2">A316</strain>
    </source>
</reference>
<organism evidence="1 2">
    <name type="scientific">Vibrio cholerae</name>
    <dbReference type="NCBI Taxonomy" id="666"/>
    <lineage>
        <taxon>Bacteria</taxon>
        <taxon>Pseudomonadati</taxon>
        <taxon>Pseudomonadota</taxon>
        <taxon>Gammaproteobacteria</taxon>
        <taxon>Vibrionales</taxon>
        <taxon>Vibrionaceae</taxon>
        <taxon>Vibrio</taxon>
    </lineage>
</organism>
<evidence type="ECO:0000313" key="2">
    <source>
        <dbReference type="Proteomes" id="UP000041770"/>
    </source>
</evidence>
<proteinExistence type="predicted"/>
<dbReference type="AlphaFoldDB" id="A0A655ZYX6"/>
<name>A0A655ZYX6_VIBCL</name>